<dbReference type="EMBL" id="BAAADG010000006">
    <property type="protein sequence ID" value="GAA0228953.1"/>
    <property type="molecule type" value="Genomic_DNA"/>
</dbReference>
<evidence type="ECO:0000313" key="2">
    <source>
        <dbReference type="EMBL" id="GAA0228953.1"/>
    </source>
</evidence>
<dbReference type="InterPro" id="IPR001173">
    <property type="entry name" value="Glyco_trans_2-like"/>
</dbReference>
<dbReference type="Gene3D" id="3.90.550.10">
    <property type="entry name" value="Spore Coat Polysaccharide Biosynthesis Protein SpsA, Chain A"/>
    <property type="match status" value="1"/>
</dbReference>
<protein>
    <recommendedName>
        <fullName evidence="1">Glycosyltransferase 2-like domain-containing protein</fullName>
    </recommendedName>
</protein>
<accession>A0ABN0TSF7</accession>
<evidence type="ECO:0000313" key="3">
    <source>
        <dbReference type="Proteomes" id="UP001501476"/>
    </source>
</evidence>
<evidence type="ECO:0000259" key="1">
    <source>
        <dbReference type="Pfam" id="PF00535"/>
    </source>
</evidence>
<sequence length="451" mass="51259">MLFQLARVVEGYLDRVEIVIADNASIDETKKVVESCPLPIQYGCQKETVGFTKNVLFATTELARGEFIWIVGDDDLIVPNALKHIFDSLARAPDVSYHYLNFGWINIAKRDEIIYGQSGYPNETQLNKLQFNETSWQLLDKIELLTQLPSDNISASFSGIFCFICRRQLFIREQITLNPTDSLDGSSTNMSDCFPHAMLTLAPLAGEPIAYVAEPCLLQGINGWEWGGYAYKNMILGTYQLFRWLQSTVFDQNALEILWKSYYSMAGRLFARMQHEPDQHKGAELILKEAIPYSTSHPQFWDSLITEMKMLINIDNDVEALASWLRQELTHHPQAKLGLWGVAGRGTKLFRKHPNFLRNLIWITDKNELEHGLPFLQSGQSISQPESQSGMDIDILLIGTRSEFVIDVENHVCSISPSLTTISVNGIKRHKHNNTAIHKASETEYNETQKN</sequence>
<organism evidence="2 3">
    <name type="scientific">Methylophaga marina</name>
    <dbReference type="NCBI Taxonomy" id="45495"/>
    <lineage>
        <taxon>Bacteria</taxon>
        <taxon>Pseudomonadati</taxon>
        <taxon>Pseudomonadota</taxon>
        <taxon>Gammaproteobacteria</taxon>
        <taxon>Thiotrichales</taxon>
        <taxon>Piscirickettsiaceae</taxon>
        <taxon>Methylophaga</taxon>
    </lineage>
</organism>
<proteinExistence type="predicted"/>
<dbReference type="InterPro" id="IPR029044">
    <property type="entry name" value="Nucleotide-diphossugar_trans"/>
</dbReference>
<gene>
    <name evidence="2" type="ORF">GCM10008964_20450</name>
</gene>
<dbReference type="Pfam" id="PF00535">
    <property type="entry name" value="Glycos_transf_2"/>
    <property type="match status" value="1"/>
</dbReference>
<feature type="domain" description="Glycosyltransferase 2-like" evidence="1">
    <location>
        <begin position="7"/>
        <end position="96"/>
    </location>
</feature>
<dbReference type="SUPFAM" id="SSF53448">
    <property type="entry name" value="Nucleotide-diphospho-sugar transferases"/>
    <property type="match status" value="1"/>
</dbReference>
<keyword evidence="3" id="KW-1185">Reference proteome</keyword>
<comment type="caution">
    <text evidence="2">The sequence shown here is derived from an EMBL/GenBank/DDBJ whole genome shotgun (WGS) entry which is preliminary data.</text>
</comment>
<name>A0ABN0TSF7_9GAMM</name>
<dbReference type="CDD" id="cd00761">
    <property type="entry name" value="Glyco_tranf_GTA_type"/>
    <property type="match status" value="1"/>
</dbReference>
<reference evidence="2 3" key="1">
    <citation type="journal article" date="2019" name="Int. J. Syst. Evol. Microbiol.">
        <title>The Global Catalogue of Microorganisms (GCM) 10K type strain sequencing project: providing services to taxonomists for standard genome sequencing and annotation.</title>
        <authorList>
            <consortium name="The Broad Institute Genomics Platform"/>
            <consortium name="The Broad Institute Genome Sequencing Center for Infectious Disease"/>
            <person name="Wu L."/>
            <person name="Ma J."/>
        </authorList>
    </citation>
    <scope>NUCLEOTIDE SEQUENCE [LARGE SCALE GENOMIC DNA]</scope>
    <source>
        <strain evidence="2 3">JCM 6886</strain>
    </source>
</reference>
<dbReference type="Proteomes" id="UP001501476">
    <property type="component" value="Unassembled WGS sequence"/>
</dbReference>